<name>A0A6A6YUE4_9PEZI</name>
<dbReference type="AlphaFoldDB" id="A0A6A6YUE4"/>
<accession>A0A6A6YUE4</accession>
<evidence type="ECO:0000313" key="1">
    <source>
        <dbReference type="EMBL" id="KAF2812576.1"/>
    </source>
</evidence>
<dbReference type="RefSeq" id="XP_033579540.1">
    <property type="nucleotide sequence ID" value="XM_033719577.1"/>
</dbReference>
<keyword evidence="2" id="KW-1185">Reference proteome</keyword>
<reference evidence="3" key="2">
    <citation type="submission" date="2020-04" db="EMBL/GenBank/DDBJ databases">
        <authorList>
            <consortium name="NCBI Genome Project"/>
        </authorList>
    </citation>
    <scope>NUCLEOTIDE SEQUENCE</scope>
    <source>
        <strain evidence="3">CBS 304.34</strain>
    </source>
</reference>
<organism evidence="1">
    <name type="scientific">Mytilinidion resinicola</name>
    <dbReference type="NCBI Taxonomy" id="574789"/>
    <lineage>
        <taxon>Eukaryota</taxon>
        <taxon>Fungi</taxon>
        <taxon>Dikarya</taxon>
        <taxon>Ascomycota</taxon>
        <taxon>Pezizomycotina</taxon>
        <taxon>Dothideomycetes</taxon>
        <taxon>Pleosporomycetidae</taxon>
        <taxon>Mytilinidiales</taxon>
        <taxon>Mytilinidiaceae</taxon>
        <taxon>Mytilinidion</taxon>
    </lineage>
</organism>
<dbReference type="EMBL" id="MU003697">
    <property type="protein sequence ID" value="KAF2812576.1"/>
    <property type="molecule type" value="Genomic_DNA"/>
</dbReference>
<gene>
    <name evidence="1 3" type="ORF">BDZ99DRAFT_461239</name>
</gene>
<dbReference type="PANTHER" id="PTHR42085">
    <property type="entry name" value="F-BOX DOMAIN-CONTAINING PROTEIN"/>
    <property type="match status" value="1"/>
</dbReference>
<evidence type="ECO:0000313" key="2">
    <source>
        <dbReference type="Proteomes" id="UP000504636"/>
    </source>
</evidence>
<dbReference type="InterPro" id="IPR038883">
    <property type="entry name" value="AN11006-like"/>
</dbReference>
<protein>
    <recommendedName>
        <fullName evidence="4">F-box domain-containing protein</fullName>
    </recommendedName>
</protein>
<proteinExistence type="predicted"/>
<evidence type="ECO:0008006" key="4">
    <source>
        <dbReference type="Google" id="ProtNLM"/>
    </source>
</evidence>
<sequence length="253" mass="28598">MTSTTPFRLLSLPAELRETIYLFSFSTRRPDSLQAPAITHTCRLLRAESLPLFYKTQRFVLNLLTQTSINSIVSWLGSLSHHALLLIRRWTLLVRVKYYLVLDLDLDVRPLQTLAYMGVNIDLDATIPGGRVQEIRTPAVFAWIHGVYNSFYMNPFRTPLSRAEIECSDAAAMGFSGVFADLAGQVERLWVRRRDGVLGAGDYEELLMGHSGLRRVLDVHPSLRGGGQLEVERRMWEERFGSIAEGFVEAVGV</sequence>
<reference evidence="3" key="3">
    <citation type="submission" date="2025-04" db="UniProtKB">
        <authorList>
            <consortium name="RefSeq"/>
        </authorList>
    </citation>
    <scope>IDENTIFICATION</scope>
    <source>
        <strain evidence="3">CBS 304.34</strain>
    </source>
</reference>
<dbReference type="GeneID" id="54460470"/>
<evidence type="ECO:0000313" key="3">
    <source>
        <dbReference type="RefSeq" id="XP_033579540.1"/>
    </source>
</evidence>
<dbReference type="Proteomes" id="UP000504636">
    <property type="component" value="Unplaced"/>
</dbReference>
<dbReference type="PANTHER" id="PTHR42085:SF2">
    <property type="entry name" value="F-BOX DOMAIN-CONTAINING PROTEIN"/>
    <property type="match status" value="1"/>
</dbReference>
<dbReference type="OrthoDB" id="3646601at2759"/>
<reference evidence="1 3" key="1">
    <citation type="journal article" date="2020" name="Stud. Mycol.">
        <title>101 Dothideomycetes genomes: a test case for predicting lifestyles and emergence of pathogens.</title>
        <authorList>
            <person name="Haridas S."/>
            <person name="Albert R."/>
            <person name="Binder M."/>
            <person name="Bloem J."/>
            <person name="Labutti K."/>
            <person name="Salamov A."/>
            <person name="Andreopoulos B."/>
            <person name="Baker S."/>
            <person name="Barry K."/>
            <person name="Bills G."/>
            <person name="Bluhm B."/>
            <person name="Cannon C."/>
            <person name="Castanera R."/>
            <person name="Culley D."/>
            <person name="Daum C."/>
            <person name="Ezra D."/>
            <person name="Gonzalez J."/>
            <person name="Henrissat B."/>
            <person name="Kuo A."/>
            <person name="Liang C."/>
            <person name="Lipzen A."/>
            <person name="Lutzoni F."/>
            <person name="Magnuson J."/>
            <person name="Mondo S."/>
            <person name="Nolan M."/>
            <person name="Ohm R."/>
            <person name="Pangilinan J."/>
            <person name="Park H.-J."/>
            <person name="Ramirez L."/>
            <person name="Alfaro M."/>
            <person name="Sun H."/>
            <person name="Tritt A."/>
            <person name="Yoshinaga Y."/>
            <person name="Zwiers L.-H."/>
            <person name="Turgeon B."/>
            <person name="Goodwin S."/>
            <person name="Spatafora J."/>
            <person name="Crous P."/>
            <person name="Grigoriev I."/>
        </authorList>
    </citation>
    <scope>NUCLEOTIDE SEQUENCE</scope>
    <source>
        <strain evidence="1 3">CBS 304.34</strain>
    </source>
</reference>